<evidence type="ECO:0000256" key="8">
    <source>
        <dbReference type="SAM" id="Phobius"/>
    </source>
</evidence>
<proteinExistence type="inferred from homology"/>
<feature type="transmembrane region" description="Helical" evidence="8">
    <location>
        <begin position="94"/>
        <end position="113"/>
    </location>
</feature>
<dbReference type="InterPro" id="IPR007227">
    <property type="entry name" value="Cell_shape_determining_MreD"/>
</dbReference>
<dbReference type="EMBL" id="FAOZ01000001">
    <property type="protein sequence ID" value="CUU53915.1"/>
    <property type="molecule type" value="Genomic_DNA"/>
</dbReference>
<evidence type="ECO:0000256" key="6">
    <source>
        <dbReference type="ARBA" id="ARBA00022989"/>
    </source>
</evidence>
<dbReference type="Gene3D" id="1.10.1760.20">
    <property type="match status" value="1"/>
</dbReference>
<keyword evidence="6 8" id="KW-1133">Transmembrane helix</keyword>
<evidence type="ECO:0000256" key="3">
    <source>
        <dbReference type="ARBA" id="ARBA00022475"/>
    </source>
</evidence>
<comment type="subcellular location">
    <subcellularLocation>
        <location evidence="1">Cell membrane</location>
        <topology evidence="1">Multi-pass membrane protein</topology>
    </subcellularLocation>
</comment>
<evidence type="ECO:0000256" key="4">
    <source>
        <dbReference type="ARBA" id="ARBA00022692"/>
    </source>
</evidence>
<feature type="transmembrane region" description="Helical" evidence="8">
    <location>
        <begin position="159"/>
        <end position="181"/>
    </location>
</feature>
<keyword evidence="7 8" id="KW-0472">Membrane</keyword>
<evidence type="ECO:0000313" key="9">
    <source>
        <dbReference type="EMBL" id="CUU53915.1"/>
    </source>
</evidence>
<evidence type="ECO:0000256" key="2">
    <source>
        <dbReference type="ARBA" id="ARBA00007776"/>
    </source>
</evidence>
<evidence type="ECO:0000256" key="1">
    <source>
        <dbReference type="ARBA" id="ARBA00004651"/>
    </source>
</evidence>
<organism evidence="9 10">
    <name type="scientific">Parafrankia irregularis</name>
    <dbReference type="NCBI Taxonomy" id="795642"/>
    <lineage>
        <taxon>Bacteria</taxon>
        <taxon>Bacillati</taxon>
        <taxon>Actinomycetota</taxon>
        <taxon>Actinomycetes</taxon>
        <taxon>Frankiales</taxon>
        <taxon>Frankiaceae</taxon>
        <taxon>Parafrankia</taxon>
    </lineage>
</organism>
<dbReference type="AlphaFoldDB" id="A0A0S4QE96"/>
<dbReference type="GO" id="GO:0005886">
    <property type="term" value="C:plasma membrane"/>
    <property type="evidence" value="ECO:0007669"/>
    <property type="project" value="UniProtKB-SubCell"/>
</dbReference>
<sequence length="192" mass="19568">MGEPRRPRARGDAAVWDGGFSEERLHPRAFAAAVALLAVAVVLQVSVVARLGAPLGRPDLVIVLLAIIALIEGPLLGAVLGFVIGLLADLMSTHVLGQTALVLCLVGYLAGLVMNAAERSITVPLATVGAAAVFGTLGNAAATAILGDAALTGAQALERAAAAGLYALLVTPFLFPIATAASRRLHRDRGRL</sequence>
<evidence type="ECO:0000313" key="10">
    <source>
        <dbReference type="Proteomes" id="UP000198802"/>
    </source>
</evidence>
<evidence type="ECO:0000256" key="7">
    <source>
        <dbReference type="ARBA" id="ARBA00023136"/>
    </source>
</evidence>
<dbReference type="NCBIfam" id="TIGR03426">
    <property type="entry name" value="shape_MreD"/>
    <property type="match status" value="1"/>
</dbReference>
<feature type="transmembrane region" description="Helical" evidence="8">
    <location>
        <begin position="29"/>
        <end position="49"/>
    </location>
</feature>
<feature type="transmembrane region" description="Helical" evidence="8">
    <location>
        <begin position="61"/>
        <end position="88"/>
    </location>
</feature>
<keyword evidence="10" id="KW-1185">Reference proteome</keyword>
<keyword evidence="5" id="KW-0133">Cell shape</keyword>
<dbReference type="Pfam" id="PF04093">
    <property type="entry name" value="MreD"/>
    <property type="match status" value="1"/>
</dbReference>
<keyword evidence="4 8" id="KW-0812">Transmembrane</keyword>
<dbReference type="Proteomes" id="UP000198802">
    <property type="component" value="Unassembled WGS sequence"/>
</dbReference>
<evidence type="ECO:0000256" key="5">
    <source>
        <dbReference type="ARBA" id="ARBA00022960"/>
    </source>
</evidence>
<comment type="similarity">
    <text evidence="2">Belongs to the MreD family.</text>
</comment>
<keyword evidence="3" id="KW-1003">Cell membrane</keyword>
<accession>A0A0S4QE96</accession>
<dbReference type="GO" id="GO:0008360">
    <property type="term" value="P:regulation of cell shape"/>
    <property type="evidence" value="ECO:0007669"/>
    <property type="project" value="UniProtKB-KW"/>
</dbReference>
<feature type="transmembrane region" description="Helical" evidence="8">
    <location>
        <begin position="125"/>
        <end position="147"/>
    </location>
</feature>
<name>A0A0S4QE96_9ACTN</name>
<reference evidence="10" key="1">
    <citation type="submission" date="2015-11" db="EMBL/GenBank/DDBJ databases">
        <authorList>
            <person name="Varghese N."/>
        </authorList>
    </citation>
    <scope>NUCLEOTIDE SEQUENCE [LARGE SCALE GENOMIC DNA]</scope>
    <source>
        <strain evidence="10">DSM 45899</strain>
    </source>
</reference>
<gene>
    <name evidence="9" type="ORF">Ga0074812_101414</name>
</gene>
<protein>
    <submittedName>
        <fullName evidence="9">Rod shape-determining protein MreD</fullName>
    </submittedName>
</protein>